<dbReference type="InterPro" id="IPR006407">
    <property type="entry name" value="GlgB"/>
</dbReference>
<evidence type="ECO:0000256" key="9">
    <source>
        <dbReference type="ARBA" id="ARBA00022741"/>
    </source>
</evidence>
<evidence type="ECO:0000256" key="10">
    <source>
        <dbReference type="ARBA" id="ARBA00022777"/>
    </source>
</evidence>
<dbReference type="InterPro" id="IPR011009">
    <property type="entry name" value="Kinase-like_dom_sf"/>
</dbReference>
<comment type="function">
    <text evidence="15">Catalyzes the formation of the alpha-1,6-glucosidic linkages in glycogen by scission of a 1,4-alpha-linked oligosaccharide from growing alpha-1,4-glucan chains and the subsequent attachment of the oligosaccharide to the alpha-1,6 position.</text>
</comment>
<name>A0A1Q5Q1F7_9ACTO</name>
<evidence type="ECO:0000313" key="18">
    <source>
        <dbReference type="Proteomes" id="UP000185628"/>
    </source>
</evidence>
<proteinExistence type="inferred from homology"/>
<dbReference type="NCBIfam" id="NF008967">
    <property type="entry name" value="PRK12313.1"/>
    <property type="match status" value="1"/>
</dbReference>
<keyword evidence="18" id="KW-1185">Reference proteome</keyword>
<reference evidence="18" key="1">
    <citation type="submission" date="2016-12" db="EMBL/GenBank/DDBJ databases">
        <authorList>
            <person name="Meng X."/>
        </authorList>
    </citation>
    <scope>NUCLEOTIDE SEQUENCE [LARGE SCALE GENOMIC DNA]</scope>
    <source>
        <strain evidence="18">DSM 19116</strain>
    </source>
</reference>
<dbReference type="InterPro" id="IPR013783">
    <property type="entry name" value="Ig-like_fold"/>
</dbReference>
<keyword evidence="8 15" id="KW-0808">Transferase</keyword>
<comment type="similarity">
    <text evidence="3">Belongs to the aminoglycoside phosphotransferase family.</text>
</comment>
<dbReference type="NCBIfam" id="NF003811">
    <property type="entry name" value="PRK05402.1"/>
    <property type="match status" value="1"/>
</dbReference>
<dbReference type="GO" id="GO:0016301">
    <property type="term" value="F:kinase activity"/>
    <property type="evidence" value="ECO:0007669"/>
    <property type="project" value="UniProtKB-KW"/>
</dbReference>
<dbReference type="FunFam" id="2.60.40.1180:FF:000002">
    <property type="entry name" value="1,4-alpha-glucan branching enzyme GlgB"/>
    <property type="match status" value="1"/>
</dbReference>
<keyword evidence="10" id="KW-0418">Kinase</keyword>
<dbReference type="InterPro" id="IPR017853">
    <property type="entry name" value="GH"/>
</dbReference>
<dbReference type="UniPathway" id="UPA00164"/>
<keyword evidence="6 15" id="KW-0321">Glycogen metabolism</keyword>
<feature type="active site" description="Proton donor" evidence="15">
    <location>
        <position position="923"/>
    </location>
</feature>
<evidence type="ECO:0000256" key="2">
    <source>
        <dbReference type="ARBA" id="ARBA00004964"/>
    </source>
</evidence>
<dbReference type="InterPro" id="IPR014756">
    <property type="entry name" value="Ig_E-set"/>
</dbReference>
<dbReference type="GO" id="GO:0005524">
    <property type="term" value="F:ATP binding"/>
    <property type="evidence" value="ECO:0007669"/>
    <property type="project" value="UniProtKB-KW"/>
</dbReference>
<feature type="active site" description="Nucleophile" evidence="15">
    <location>
        <position position="870"/>
    </location>
</feature>
<dbReference type="InterPro" id="IPR006048">
    <property type="entry name" value="A-amylase/branching_C"/>
</dbReference>
<dbReference type="EMBL" id="MQVR01000051">
    <property type="protein sequence ID" value="OKL53586.1"/>
    <property type="molecule type" value="Genomic_DNA"/>
</dbReference>
<evidence type="ECO:0000256" key="5">
    <source>
        <dbReference type="ARBA" id="ARBA00011245"/>
    </source>
</evidence>
<dbReference type="CDD" id="cd11322">
    <property type="entry name" value="AmyAc_Glg_BE"/>
    <property type="match status" value="1"/>
</dbReference>
<dbReference type="Pfam" id="PF00128">
    <property type="entry name" value="Alpha-amylase"/>
    <property type="match status" value="1"/>
</dbReference>
<protein>
    <recommendedName>
        <fullName evidence="15">1,4-alpha-glucan branching enzyme GlgB</fullName>
        <ecNumber evidence="15">2.4.1.18</ecNumber>
    </recommendedName>
    <alternativeName>
        <fullName evidence="15">1,4-alpha-D-glucan:1,4-alpha-D-glucan 6-glucosyl-transferase</fullName>
    </alternativeName>
    <alternativeName>
        <fullName evidence="15">Alpha-(1-&gt;4)-glucan branching enzyme</fullName>
    </alternativeName>
    <alternativeName>
        <fullName evidence="15">Glycogen branching enzyme</fullName>
        <shortName evidence="15">BE</shortName>
    </alternativeName>
</protein>
<comment type="similarity">
    <text evidence="4 15">Belongs to the glycosyl hydrolase 13 family. GlgB subfamily.</text>
</comment>
<evidence type="ECO:0000256" key="15">
    <source>
        <dbReference type="HAMAP-Rule" id="MF_00685"/>
    </source>
</evidence>
<dbReference type="SUPFAM" id="SSF56112">
    <property type="entry name" value="Protein kinase-like (PK-like)"/>
    <property type="match status" value="1"/>
</dbReference>
<dbReference type="Pfam" id="PF18085">
    <property type="entry name" value="Mak_N_cap"/>
    <property type="match status" value="1"/>
</dbReference>
<comment type="catalytic activity">
    <reaction evidence="1 15">
        <text>Transfers a segment of a (1-&gt;4)-alpha-D-glucan chain to a primary hydroxy group in a similar glucan chain.</text>
        <dbReference type="EC" id="2.4.1.18"/>
    </reaction>
</comment>
<keyword evidence="12 15" id="KW-0320">Glycogen biosynthesis</keyword>
<keyword evidence="11" id="KW-0067">ATP-binding</keyword>
<dbReference type="GO" id="GO:0003844">
    <property type="term" value="F:1,4-alpha-glucan branching enzyme activity"/>
    <property type="evidence" value="ECO:0007669"/>
    <property type="project" value="UniProtKB-UniRule"/>
</dbReference>
<evidence type="ECO:0000256" key="4">
    <source>
        <dbReference type="ARBA" id="ARBA00009000"/>
    </source>
</evidence>
<keyword evidence="7 15" id="KW-0328">Glycosyltransferase</keyword>
<dbReference type="InterPro" id="IPR006047">
    <property type="entry name" value="GH13_cat_dom"/>
</dbReference>
<evidence type="ECO:0000256" key="1">
    <source>
        <dbReference type="ARBA" id="ARBA00000826"/>
    </source>
</evidence>
<dbReference type="Pfam" id="PF02806">
    <property type="entry name" value="Alpha-amylase_C"/>
    <property type="match status" value="1"/>
</dbReference>
<comment type="catalytic activity">
    <reaction evidence="14">
        <text>D-maltose + ATP = alpha-maltose 1-phosphate + ADP + H(+)</text>
        <dbReference type="Rhea" id="RHEA:31915"/>
        <dbReference type="ChEBI" id="CHEBI:15378"/>
        <dbReference type="ChEBI" id="CHEBI:17306"/>
        <dbReference type="ChEBI" id="CHEBI:30616"/>
        <dbReference type="ChEBI" id="CHEBI:63576"/>
        <dbReference type="ChEBI" id="CHEBI:456216"/>
        <dbReference type="EC" id="2.7.1.175"/>
    </reaction>
</comment>
<dbReference type="Proteomes" id="UP000185628">
    <property type="component" value="Unassembled WGS sequence"/>
</dbReference>
<evidence type="ECO:0000256" key="6">
    <source>
        <dbReference type="ARBA" id="ARBA00022600"/>
    </source>
</evidence>
<dbReference type="InterPro" id="IPR004193">
    <property type="entry name" value="Glyco_hydro_13_N"/>
</dbReference>
<sequence length="1192" mass="131916">MMTDIPHLSADLFAPYLARRRWYQGKDHDPQLAHCATGMSLRSKDKNATIHVLVLADIAADRPTHYQVPVVVRRRPLADLTDALIAEVAPPPGAGADTGPRYVYDAVYDPAFAPALLAELVGAPTGDVTAARVMSAEQSNTSLVVDMSDGERLIVKLFRVLNPGENPDVVVQGALGEAGCPYVPAPKGYLAGGWQQLNVDGSAGERVSGHLAVAQEFLPDVTDAWSEALASLTDGRDFTEAARDLGTATAEVHRVLADVMPTHRATDDVRTALTDSWRERLAQAIDAVPELAEHEAAAEEIFAAAASGRWPRLQRIHGDYHLGQVLNVPGRGWVLLDFEGEPLRPLTERTQPDLPLRDIAGMLRSFDYAAGSVPNANDDAWAAAARVAFLAGYCEHSECDPDDYPELLRALELDKALYEAVYEARNRPDWLALPVAGISRLCAGDATANQDAAGRPRPDKRWETNTMNAEPLPVSHDYLAAVARGLHHDPHSILGAHEHDGAITIRTLRHLASSVEIVTEDASYPARHEHDGIWVAVLPVAEVPDYRVRVSYGGESHLLDDPYRFWPTFGELDGHLLAAGRHEDLWRVLGAHVRRFPSALGDVEGVSFTVWAPSARAVRVKGDMNSWDGTQHAMRSLGSSGVWELFIPGARTGQCYKFEIWSEGGGWLEKADPMARGTQIPPATASVVVESAYEWNDDAWLARRAETDPHSGPMSIYEVHLGSWRAGLSYRALAHELTEYVTSLGFTHVEFMPIAEHPFGGSWGYQVTSYYAPTARLGSPDDFKYLVDCLHQAGIGVIVDWVPAHFPKDSWALARFDGTPLYEDPNPLRGEHPDWGTLVFNFGRNEVRNFLVANALYWLEEFHIDALRVDAVASMLYLDYSREDGAWQPNIYGGRENLEAIQFLQEANATAYRRNPGIAMIAEESTSWPGVTAPTDAGGLGFGLKWNMGWMNDTLRYMAEAPINRRYHHGMLTFSLVYAFSEQFVLPFSHDEVVHGKGSLKRKMPGDWWQQLAGVRALLAYQWSHPGKQLLFMGQEFAQDSEWTESQSLDWWLLDNPTHAGVAELVRTMNELYREHPALYSEDFSHRGFEWIQADDADHNVLSFLRRSADGEDVIACIINFAGTPHENYRIGLPQGGDWLELLNTDSELYGGSGVGNLGRVSAEEIPWDGREHSVRLRIPPLGALWLSPAKD</sequence>
<dbReference type="Gene3D" id="2.60.40.1180">
    <property type="entry name" value="Golgi alpha-mannosidase II"/>
    <property type="match status" value="1"/>
</dbReference>
<dbReference type="SUPFAM" id="SSF81296">
    <property type="entry name" value="E set domains"/>
    <property type="match status" value="2"/>
</dbReference>
<evidence type="ECO:0000256" key="8">
    <source>
        <dbReference type="ARBA" id="ARBA00022679"/>
    </source>
</evidence>
<accession>A0A1Q5Q1F7</accession>
<dbReference type="Pfam" id="PF02922">
    <property type="entry name" value="CBM_48"/>
    <property type="match status" value="1"/>
</dbReference>
<dbReference type="AlphaFoldDB" id="A0A1Q5Q1F7"/>
<dbReference type="InterPro" id="IPR044143">
    <property type="entry name" value="GlgB_N_E_set_prok"/>
</dbReference>
<comment type="subunit">
    <text evidence="5 15">Monomer.</text>
</comment>
<dbReference type="HAMAP" id="MF_00685">
    <property type="entry name" value="GlgB"/>
    <property type="match status" value="1"/>
</dbReference>
<dbReference type="NCBIfam" id="TIGR01515">
    <property type="entry name" value="branching_enzym"/>
    <property type="match status" value="1"/>
</dbReference>
<dbReference type="GO" id="GO:0005829">
    <property type="term" value="C:cytosol"/>
    <property type="evidence" value="ECO:0007669"/>
    <property type="project" value="TreeGrafter"/>
</dbReference>
<dbReference type="PANTHER" id="PTHR43651:SF3">
    <property type="entry name" value="1,4-ALPHA-GLUCAN-BRANCHING ENZYME"/>
    <property type="match status" value="1"/>
</dbReference>
<dbReference type="PANTHER" id="PTHR43651">
    <property type="entry name" value="1,4-ALPHA-GLUCAN-BRANCHING ENZYME"/>
    <property type="match status" value="1"/>
</dbReference>
<comment type="caution">
    <text evidence="17">The sequence shown here is derived from an EMBL/GenBank/DDBJ whole genome shotgun (WGS) entry which is preliminary data.</text>
</comment>
<dbReference type="STRING" id="208480.SAMN02910418_00218"/>
<evidence type="ECO:0000256" key="13">
    <source>
        <dbReference type="ARBA" id="ARBA00023277"/>
    </source>
</evidence>
<dbReference type="Gene3D" id="2.60.40.10">
    <property type="entry name" value="Immunoglobulins"/>
    <property type="match status" value="2"/>
</dbReference>
<organism evidence="17 18">
    <name type="scientific">Bowdeniella nasicola</name>
    <dbReference type="NCBI Taxonomy" id="208480"/>
    <lineage>
        <taxon>Bacteria</taxon>
        <taxon>Bacillati</taxon>
        <taxon>Actinomycetota</taxon>
        <taxon>Actinomycetes</taxon>
        <taxon>Actinomycetales</taxon>
        <taxon>Actinomycetaceae</taxon>
        <taxon>Bowdeniella</taxon>
    </lineage>
</organism>
<evidence type="ECO:0000256" key="3">
    <source>
        <dbReference type="ARBA" id="ARBA00006219"/>
    </source>
</evidence>
<dbReference type="SMART" id="SM00642">
    <property type="entry name" value="Aamy"/>
    <property type="match status" value="1"/>
</dbReference>
<dbReference type="EC" id="2.4.1.18" evidence="15"/>
<dbReference type="Pfam" id="PF22019">
    <property type="entry name" value="GlgB_N"/>
    <property type="match status" value="1"/>
</dbReference>
<dbReference type="GO" id="GO:0004553">
    <property type="term" value="F:hydrolase activity, hydrolyzing O-glycosyl compounds"/>
    <property type="evidence" value="ECO:0007669"/>
    <property type="project" value="InterPro"/>
</dbReference>
<gene>
    <name evidence="15" type="primary">glgB</name>
    <name evidence="17" type="ORF">BSZ39_08665</name>
</gene>
<feature type="domain" description="Glycosyl hydrolase family 13 catalytic" evidence="16">
    <location>
        <begin position="718"/>
        <end position="1099"/>
    </location>
</feature>
<keyword evidence="9" id="KW-0547">Nucleotide-binding</keyword>
<evidence type="ECO:0000313" key="17">
    <source>
        <dbReference type="EMBL" id="OKL53586.1"/>
    </source>
</evidence>
<dbReference type="SUPFAM" id="SSF51011">
    <property type="entry name" value="Glycosyl hydrolase domain"/>
    <property type="match status" value="1"/>
</dbReference>
<dbReference type="GO" id="GO:0043169">
    <property type="term" value="F:cation binding"/>
    <property type="evidence" value="ECO:0007669"/>
    <property type="project" value="InterPro"/>
</dbReference>
<dbReference type="SUPFAM" id="SSF51445">
    <property type="entry name" value="(Trans)glycosidases"/>
    <property type="match status" value="1"/>
</dbReference>
<evidence type="ECO:0000256" key="11">
    <source>
        <dbReference type="ARBA" id="ARBA00022840"/>
    </source>
</evidence>
<dbReference type="FunFam" id="3.20.20.80:FF:000003">
    <property type="entry name" value="1,4-alpha-glucan branching enzyme GlgB"/>
    <property type="match status" value="1"/>
</dbReference>
<dbReference type="Gene3D" id="3.20.20.80">
    <property type="entry name" value="Glycosidases"/>
    <property type="match status" value="1"/>
</dbReference>
<dbReference type="InterPro" id="IPR054169">
    <property type="entry name" value="GlgB_N"/>
</dbReference>
<keyword evidence="13 15" id="KW-0119">Carbohydrate metabolism</keyword>
<dbReference type="InterPro" id="IPR013780">
    <property type="entry name" value="Glyco_hydro_b"/>
</dbReference>
<comment type="pathway">
    <text evidence="2 15">Glycan biosynthesis; glycogen biosynthesis.</text>
</comment>
<dbReference type="Gene3D" id="3.90.1200.10">
    <property type="match status" value="1"/>
</dbReference>
<dbReference type="InterPro" id="IPR040999">
    <property type="entry name" value="Mak_N_cap"/>
</dbReference>
<evidence type="ECO:0000259" key="16">
    <source>
        <dbReference type="SMART" id="SM00642"/>
    </source>
</evidence>
<dbReference type="CDD" id="cd02855">
    <property type="entry name" value="E_set_GBE_prok_N"/>
    <property type="match status" value="1"/>
</dbReference>
<evidence type="ECO:0000256" key="12">
    <source>
        <dbReference type="ARBA" id="ARBA00023056"/>
    </source>
</evidence>
<evidence type="ECO:0000256" key="7">
    <source>
        <dbReference type="ARBA" id="ARBA00022676"/>
    </source>
</evidence>
<dbReference type="GO" id="GO:0005978">
    <property type="term" value="P:glycogen biosynthetic process"/>
    <property type="evidence" value="ECO:0007669"/>
    <property type="project" value="UniProtKB-UniRule"/>
</dbReference>
<evidence type="ECO:0000256" key="14">
    <source>
        <dbReference type="ARBA" id="ARBA00049067"/>
    </source>
</evidence>